<dbReference type="HOGENOM" id="CLU_241399_0_0_7"/>
<dbReference type="InterPro" id="IPR009030">
    <property type="entry name" value="Growth_fac_rcpt_cys_sf"/>
</dbReference>
<dbReference type="GO" id="GO:0046872">
    <property type="term" value="F:metal ion binding"/>
    <property type="evidence" value="ECO:0007669"/>
    <property type="project" value="UniProtKB-KW"/>
</dbReference>
<reference evidence="5" key="1">
    <citation type="submission" date="2012-06" db="EMBL/GenBank/DDBJ databases">
        <title>Complete sequence of chromosome of Desulfomonile tiedjei DSM 6799.</title>
        <authorList>
            <person name="Lucas S."/>
            <person name="Copeland A."/>
            <person name="Lapidus A."/>
            <person name="Glavina del Rio T."/>
            <person name="Dalin E."/>
            <person name="Tice H."/>
            <person name="Bruce D."/>
            <person name="Goodwin L."/>
            <person name="Pitluck S."/>
            <person name="Peters L."/>
            <person name="Ovchinnikova G."/>
            <person name="Zeytun A."/>
            <person name="Lu M."/>
            <person name="Kyrpides N."/>
            <person name="Mavromatis K."/>
            <person name="Ivanova N."/>
            <person name="Brettin T."/>
            <person name="Detter J.C."/>
            <person name="Han C."/>
            <person name="Larimer F."/>
            <person name="Land M."/>
            <person name="Hauser L."/>
            <person name="Markowitz V."/>
            <person name="Cheng J.-F."/>
            <person name="Hugenholtz P."/>
            <person name="Woyke T."/>
            <person name="Wu D."/>
            <person name="Spring S."/>
            <person name="Schroeder M."/>
            <person name="Brambilla E."/>
            <person name="Klenk H.-P."/>
            <person name="Eisen J.A."/>
        </authorList>
    </citation>
    <scope>NUCLEOTIDE SEQUENCE [LARGE SCALE GENOMIC DNA]</scope>
    <source>
        <strain evidence="5">ATCC 49306 / DSM 6799 / DCB-1</strain>
    </source>
</reference>
<sequence length="1695" mass="187575">MRKAANFTGKALFVLSAVCILLACIQVSSWGGVYQPCNMPPVIGSATRPNVLIVMDYSGSMQFPAYFDDHFGNYYGSDVADCHDTNVYKTYDPTYSYYGTFESDRYYVYETNASNSTEYFRVASPQPVNQYVFSAESQDGGGGTSIEFTAAGHNFQVGDLVALYDLTSHKTLNGNAFPVTSVSGDRFKIAKPWNGKADKAAGYAIKRVYGSLVPDASGTIPGVSGNVLNFVSTTRIDAALKALIGGKAICPSGDNYCYLRSQGSRRLLKDTDAAATHSLQAEFYVRPTSIEATTAYPNNPAYPDDYDRGSYYYDEENHHRDVVISVSGKYSGRLSTTSPVYYNKYFEEWTFTLTKRTKVEMNLNGTWPGNDYIAIYTQPIAHQGNNNTNRVAYDDNSSPATISTYLDAGTYYVRATYATDGLGVDYQKPYTLYSNVHITPYQVSGFTNNGIMESKIGAIPWARVRVRLEPEGNVKDTRKGVIQRSWSYVRFGFMYYNGTSKQTEGKQLIGCENTEMSKLINALEGVDNWSSDGLDFTKCFPYSGTPTGEAMLEAYDYYNQHSNSDNADNSLFLGKATLKDPFYGADASGTARAVPCRKSFVLLLSDGEWNAGQDPIKGAQAIHVQDLRPDSNFPDLPGKQNCDVYSIFAFSQSVAGTNSMKAVAMYGGFTDENCGSANFPYPESGFPNSLSMTWPRSSCNPNGTYNDCCKEWDRVWDRDAIGDQKGTPDNYYEASDGKKLEEALLAVMAAVTSRTSAASAVATVSQEVRSSDIIVRGVVENSLKKDPNVVSQDTIDTFLWRGHLEAYYPFDDNGETVYDFERFGDNEDLCTDLGTGRHCWDSGYFLEKNIHVTPSQRVIFTWDPTTKTQKLFHKDYISRTELGVSTDTDRDNLINWVRGEDLTGLRDRDPLTPGVGGTEVWKLGDIVYSTPVIVGPPRLGDVSRHDPNVKQFLQYRDDQKTRPKVVYVGGNDGMLHAFLMSTTPDGIDWRVDRSEDPDIGKELWAYIPSNLLTELKVLANETYGSTGCKHRSMVDLSSRSWEVYIKSPYCGAEADAKGRCWRTVIVGGERGGGDVYFGIDITNPIPDPTDSTKGPKVLWEYSILKNRVVVEAASSTTDPNCVNQCRSDCQDTCEQEYNTCIVPCNSLPTSKQRKACKSDCANTRDNVCEPDCEAGCASKCTTLGDYKCYVPFRDAYDSIKLLPMTWSQPYLGRLKIPTSVKFYVGDPNPLVGGGQPNSFVQFSTASDPDNNKRSVVFMGGGIHIYDKTFDTNPAIDTRFKLALFWPFLLMMDIETGQNLFEYVWPIVHNKNLTTFPVKTAGTNTIPYAMSDPLCLDVWDQENDAIGDDGYIDRVYVGDMNGYFYGLKFNLDEFFPNAATANSNFGVEVEVWPTKPISRDDRDTNYFRSGLQPITVSPAASFEEYDGSSTMPALRVIFGTGKYDDLVGSDDDKADTTRMALYNLRDPVVKEIGGLTYGLPIIDPGSSYMVYDSTHSTNFRVKFTPKCGLPNSIDSFNTSCNWMKNATDADCCQSDCATSCYKCIYDFRHPCESGDNGCIFPITETQWLPASDKPGERVLGKPLIAGGIVFVTTYTPPFDMCGTGGQGILYAFNYMCEVMQSNPFDTEDTMIVPGPGGTSNPAGYVSGAPTPGVPSRAVIDSRGENVIVQMSDGTLKRTKIDLGDKKPLQFRGWRSR</sequence>
<evidence type="ECO:0000313" key="5">
    <source>
        <dbReference type="Proteomes" id="UP000006055"/>
    </source>
</evidence>
<evidence type="ECO:0000313" key="4">
    <source>
        <dbReference type="EMBL" id="AFM26572.1"/>
    </source>
</evidence>
<protein>
    <recommendedName>
        <fullName evidence="3">PilY1 beta-propeller domain-containing protein</fullName>
    </recommendedName>
</protein>
<keyword evidence="5" id="KW-1185">Reference proteome</keyword>
<dbReference type="SUPFAM" id="SSF57184">
    <property type="entry name" value="Growth factor receptor domain"/>
    <property type="match status" value="1"/>
</dbReference>
<keyword evidence="1" id="KW-0479">Metal-binding</keyword>
<proteinExistence type="predicted"/>
<evidence type="ECO:0000256" key="1">
    <source>
        <dbReference type="ARBA" id="ARBA00022723"/>
    </source>
</evidence>
<dbReference type="OrthoDB" id="7156875at2"/>
<accession>I4CAI1</accession>
<evidence type="ECO:0000259" key="3">
    <source>
        <dbReference type="Pfam" id="PF05567"/>
    </source>
</evidence>
<dbReference type="KEGG" id="dti:Desti_3930"/>
<dbReference type="EMBL" id="CP003360">
    <property type="protein sequence ID" value="AFM26572.1"/>
    <property type="molecule type" value="Genomic_DNA"/>
</dbReference>
<dbReference type="Pfam" id="PF05567">
    <property type="entry name" value="T4P_PilY1"/>
    <property type="match status" value="1"/>
</dbReference>
<keyword evidence="2" id="KW-0106">Calcium</keyword>
<name>I4CAI1_DESTA</name>
<dbReference type="InterPro" id="IPR008707">
    <property type="entry name" value="B-propeller_PilY1"/>
</dbReference>
<dbReference type="RefSeq" id="WP_014811698.1">
    <property type="nucleotide sequence ID" value="NC_018025.1"/>
</dbReference>
<gene>
    <name evidence="4" type="ordered locus">Desti_3930</name>
</gene>
<dbReference type="STRING" id="706587.Desti_3930"/>
<organism evidence="4 5">
    <name type="scientific">Desulfomonile tiedjei (strain ATCC 49306 / DSM 6799 / DCB-1)</name>
    <dbReference type="NCBI Taxonomy" id="706587"/>
    <lineage>
        <taxon>Bacteria</taxon>
        <taxon>Pseudomonadati</taxon>
        <taxon>Thermodesulfobacteriota</taxon>
        <taxon>Desulfomonilia</taxon>
        <taxon>Desulfomonilales</taxon>
        <taxon>Desulfomonilaceae</taxon>
        <taxon>Desulfomonile</taxon>
    </lineage>
</organism>
<dbReference type="eggNOG" id="COG3419">
    <property type="taxonomic scope" value="Bacteria"/>
</dbReference>
<dbReference type="PATRIC" id="fig|706587.4.peg.4456"/>
<evidence type="ECO:0000256" key="2">
    <source>
        <dbReference type="ARBA" id="ARBA00022837"/>
    </source>
</evidence>
<feature type="domain" description="PilY1 beta-propeller" evidence="3">
    <location>
        <begin position="923"/>
        <end position="1101"/>
    </location>
</feature>
<dbReference type="PROSITE" id="PS51257">
    <property type="entry name" value="PROKAR_LIPOPROTEIN"/>
    <property type="match status" value="1"/>
</dbReference>
<dbReference type="Proteomes" id="UP000006055">
    <property type="component" value="Chromosome"/>
</dbReference>